<evidence type="ECO:0000256" key="1">
    <source>
        <dbReference type="ARBA" id="ARBA00004377"/>
    </source>
</evidence>
<dbReference type="NCBIfam" id="TIGR02532">
    <property type="entry name" value="IV_pilin_GFxxxE"/>
    <property type="match status" value="1"/>
</dbReference>
<dbReference type="Pfam" id="PF12019">
    <property type="entry name" value="GspH"/>
    <property type="match status" value="1"/>
</dbReference>
<dbReference type="NCBIfam" id="NF047827">
    <property type="entry name" value="T3SSXpsH"/>
    <property type="match status" value="1"/>
</dbReference>
<dbReference type="OrthoDB" id="8481584at2"/>
<dbReference type="AlphaFoldDB" id="A0A091BF44"/>
<evidence type="ECO:0000256" key="3">
    <source>
        <dbReference type="ARBA" id="ARBA00022475"/>
    </source>
</evidence>
<evidence type="ECO:0000256" key="7">
    <source>
        <dbReference type="ARBA" id="ARBA00022989"/>
    </source>
</evidence>
<proteinExistence type="inferred from homology"/>
<dbReference type="Gene3D" id="3.30.700.10">
    <property type="entry name" value="Glycoprotein, Type 4 Pilin"/>
    <property type="match status" value="1"/>
</dbReference>
<dbReference type="InterPro" id="IPR045584">
    <property type="entry name" value="Pilin-like"/>
</dbReference>
<evidence type="ECO:0000256" key="2">
    <source>
        <dbReference type="ARBA" id="ARBA00021549"/>
    </source>
</evidence>
<evidence type="ECO:0000256" key="8">
    <source>
        <dbReference type="ARBA" id="ARBA00023136"/>
    </source>
</evidence>
<evidence type="ECO:0000256" key="5">
    <source>
        <dbReference type="ARBA" id="ARBA00022519"/>
    </source>
</evidence>
<feature type="domain" description="General secretion pathway GspH" evidence="12">
    <location>
        <begin position="43"/>
        <end position="136"/>
    </location>
</feature>
<dbReference type="GO" id="GO:0015628">
    <property type="term" value="P:protein secretion by the type II secretion system"/>
    <property type="evidence" value="ECO:0007669"/>
    <property type="project" value="InterPro"/>
</dbReference>
<organism evidence="13 14">
    <name type="scientific">Arenimonas composti TR7-09 = DSM 18010</name>
    <dbReference type="NCBI Taxonomy" id="1121013"/>
    <lineage>
        <taxon>Bacteria</taxon>
        <taxon>Pseudomonadati</taxon>
        <taxon>Pseudomonadota</taxon>
        <taxon>Gammaproteobacteria</taxon>
        <taxon>Lysobacterales</taxon>
        <taxon>Lysobacteraceae</taxon>
        <taxon>Arenimonas</taxon>
    </lineage>
</organism>
<comment type="subcellular location">
    <subcellularLocation>
        <location evidence="1">Cell inner membrane</location>
        <topology evidence="1">Single-pass membrane protein</topology>
    </subcellularLocation>
</comment>
<evidence type="ECO:0000313" key="14">
    <source>
        <dbReference type="Proteomes" id="UP000029391"/>
    </source>
</evidence>
<dbReference type="PROSITE" id="PS00409">
    <property type="entry name" value="PROKAR_NTER_METHYL"/>
    <property type="match status" value="1"/>
</dbReference>
<dbReference type="GO" id="GO:0015627">
    <property type="term" value="C:type II protein secretion system complex"/>
    <property type="evidence" value="ECO:0007669"/>
    <property type="project" value="InterPro"/>
</dbReference>
<accession>A0A091BF44</accession>
<feature type="transmembrane region" description="Helical" evidence="11">
    <location>
        <begin position="12"/>
        <end position="34"/>
    </location>
</feature>
<dbReference type="eggNOG" id="COG4970">
    <property type="taxonomic scope" value="Bacteria"/>
</dbReference>
<dbReference type="InterPro" id="IPR012902">
    <property type="entry name" value="N_methyl_site"/>
</dbReference>
<evidence type="ECO:0000256" key="4">
    <source>
        <dbReference type="ARBA" id="ARBA00022481"/>
    </source>
</evidence>
<dbReference type="SUPFAM" id="SSF54523">
    <property type="entry name" value="Pili subunits"/>
    <property type="match status" value="1"/>
</dbReference>
<keyword evidence="14" id="KW-1185">Reference proteome</keyword>
<comment type="similarity">
    <text evidence="9">Belongs to the GSP H family.</text>
</comment>
<keyword evidence="7 11" id="KW-1133">Transmembrane helix</keyword>
<evidence type="ECO:0000259" key="12">
    <source>
        <dbReference type="Pfam" id="PF12019"/>
    </source>
</evidence>
<evidence type="ECO:0000313" key="13">
    <source>
        <dbReference type="EMBL" id="KFN51328.1"/>
    </source>
</evidence>
<keyword evidence="3" id="KW-1003">Cell membrane</keyword>
<dbReference type="Pfam" id="PF07963">
    <property type="entry name" value="N_methyl"/>
    <property type="match status" value="1"/>
</dbReference>
<reference evidence="13 14" key="1">
    <citation type="submission" date="2013-09" db="EMBL/GenBank/DDBJ databases">
        <title>Genome sequencing of Arenimonas composti.</title>
        <authorList>
            <person name="Chen F."/>
            <person name="Wang G."/>
        </authorList>
    </citation>
    <scope>NUCLEOTIDE SEQUENCE [LARGE SCALE GENOMIC DNA]</scope>
    <source>
        <strain evidence="13 14">TR7-09</strain>
    </source>
</reference>
<evidence type="ECO:0000256" key="9">
    <source>
        <dbReference type="ARBA" id="ARBA00025772"/>
    </source>
</evidence>
<dbReference type="STRING" id="1121013.GCA_000426365_01090"/>
<evidence type="ECO:0000256" key="6">
    <source>
        <dbReference type="ARBA" id="ARBA00022692"/>
    </source>
</evidence>
<protein>
    <recommendedName>
        <fullName evidence="2">Type II secretion system protein H</fullName>
    </recommendedName>
    <alternativeName>
        <fullName evidence="10">General secretion pathway protein H</fullName>
    </alternativeName>
</protein>
<dbReference type="Proteomes" id="UP000029391">
    <property type="component" value="Unassembled WGS sequence"/>
</dbReference>
<dbReference type="RefSeq" id="WP_043796988.1">
    <property type="nucleotide sequence ID" value="NZ_AUFF01000002.1"/>
</dbReference>
<name>A0A091BF44_9GAMM</name>
<dbReference type="GO" id="GO:0005886">
    <property type="term" value="C:plasma membrane"/>
    <property type="evidence" value="ECO:0007669"/>
    <property type="project" value="UniProtKB-SubCell"/>
</dbReference>
<evidence type="ECO:0000256" key="10">
    <source>
        <dbReference type="ARBA" id="ARBA00030775"/>
    </source>
</evidence>
<dbReference type="InterPro" id="IPR022346">
    <property type="entry name" value="T2SS_GspH"/>
</dbReference>
<keyword evidence="8 11" id="KW-0472">Membrane</keyword>
<keyword evidence="6 11" id="KW-0812">Transmembrane</keyword>
<gene>
    <name evidence="13" type="ORF">P873_03410</name>
</gene>
<sequence>MKRQRGFSLLEIVVVIALIAMLAGIAAATIGRAMPGQQLRGSARELATQLRFTRAQAIASGREQVFELDLGSRAWRGAGGRSGRVPEDFELIVTTARDPRPQREVAVVRFFPDGAATGGRIVLQYRDAAWRIDIGWLTGEVKLARGRGEP</sequence>
<keyword evidence="5" id="KW-0997">Cell inner membrane</keyword>
<comment type="caution">
    <text evidence="13">The sequence shown here is derived from an EMBL/GenBank/DDBJ whole genome shotgun (WGS) entry which is preliminary data.</text>
</comment>
<dbReference type="EMBL" id="AWXU01000007">
    <property type="protein sequence ID" value="KFN51328.1"/>
    <property type="molecule type" value="Genomic_DNA"/>
</dbReference>
<keyword evidence="4" id="KW-0488">Methylation</keyword>
<evidence type="ECO:0000256" key="11">
    <source>
        <dbReference type="SAM" id="Phobius"/>
    </source>
</evidence>